<dbReference type="SMART" id="SM00487">
    <property type="entry name" value="DEXDc"/>
    <property type="match status" value="1"/>
</dbReference>
<evidence type="ECO:0000313" key="2">
    <source>
        <dbReference type="EMBL" id="QIW62683.1"/>
    </source>
</evidence>
<proteinExistence type="predicted"/>
<keyword evidence="2" id="KW-0067">ATP-binding</keyword>
<dbReference type="GO" id="GO:0005524">
    <property type="term" value="F:ATP binding"/>
    <property type="evidence" value="ECO:0007669"/>
    <property type="project" value="InterPro"/>
</dbReference>
<gene>
    <name evidence="2" type="ORF">GOQ20_03185</name>
</gene>
<dbReference type="SUPFAM" id="SSF52540">
    <property type="entry name" value="P-loop containing nucleoside triphosphate hydrolases"/>
    <property type="match status" value="2"/>
</dbReference>
<feature type="domain" description="Helicase ATP-binding" evidence="1">
    <location>
        <begin position="58"/>
        <end position="255"/>
    </location>
</feature>
<sequence>MKMGFLFESINVHKKYLNKKIEIPSIIFQGLSKKIQLRDYQKEAIENFVIHFESENSEDNKTKNIHTLFHMATGSGKTVIMASLILFLYEKGYRNFLFFVNQTNVIEKTKDNFLNNLSNKYLFNDEINYLGKKIKIKEVQNFQEIQENNLIDDDINICFTTTQKLHLDLFITRENSLTYDDFENKKIVFISDESHHINSSTKKTGKEKELENSWETSIMNALEKNKDSIMLEFTATCDINDKNVKEKYIDKIVFDYPLKYFRESGYTKDFENFATNSTLWDRTLIALVLSEYRKFLFSDLKINQKPVILLKSQKIQESEKFYEEFNTKIGKLKAEELEKLYSSDIEILKKALDYFKNKKGSLNLLKDSLINSFKKENLVIMNQKTDNTKEKQLLVNSLEDSSNHIRAVFTVDMLNEGWDVLNLYDIVRLYDTRQGNNKSGKVGAYTIKEAQLIGRGARYCPFVINDEQEKFKRKYDNDINNEYRILETMYFHSKNDSKYIYELKKALVYTGMENETSKILTYKVKNSFKETDFFKNGIVFSNRRVIKDRKTIKSIDDDIKNKVFTYEIKDVRGKVFSLLKDEFDQNFNYQKEKNVFEIKLKDLDYNIVLGASECFDKLKFSFLKERFPILKTLREFLTDEMFLGNVTIKFIYSEGKRISGNDIFSSLKIVFSEVERYISSIKDEYFGTNVFTAKNIRDVIKDKKIKVTKIIENGYGDAQSNSLNDEIAMNLEDKKWYVYNENYGTSEEKAFVKYFSEHIQKDLNEKECEFYLVKNERNSELAIYSFEDGSRFEPDFFLFIRKKKAKENVFSNIQTYIEPKGQHLIEHDLWKEKFLLEINEKAELNLHKQESDYGIIGVPFFNNELKNVKDKFKAVFDSFIIEKL</sequence>
<dbReference type="AlphaFoldDB" id="A0A6H0V6S6"/>
<keyword evidence="2" id="KW-0547">Nucleotide-binding</keyword>
<dbReference type="CDD" id="cd18785">
    <property type="entry name" value="SF2_C"/>
    <property type="match status" value="1"/>
</dbReference>
<dbReference type="GO" id="GO:0004386">
    <property type="term" value="F:helicase activity"/>
    <property type="evidence" value="ECO:0007669"/>
    <property type="project" value="UniProtKB-KW"/>
</dbReference>
<dbReference type="Pfam" id="PF04851">
    <property type="entry name" value="ResIII"/>
    <property type="match status" value="1"/>
</dbReference>
<dbReference type="Gene3D" id="3.40.50.300">
    <property type="entry name" value="P-loop containing nucleotide triphosphate hydrolases"/>
    <property type="match status" value="1"/>
</dbReference>
<dbReference type="EMBL" id="CP047225">
    <property type="protein sequence ID" value="QIW62683.1"/>
    <property type="molecule type" value="Genomic_DNA"/>
</dbReference>
<dbReference type="GO" id="GO:0016787">
    <property type="term" value="F:hydrolase activity"/>
    <property type="evidence" value="ECO:0007669"/>
    <property type="project" value="InterPro"/>
</dbReference>
<dbReference type="PROSITE" id="PS51192">
    <property type="entry name" value="HELICASE_ATP_BIND_1"/>
    <property type="match status" value="1"/>
</dbReference>
<protein>
    <submittedName>
        <fullName evidence="2">DEAD/DEAH box helicase family protein</fullName>
    </submittedName>
</protein>
<dbReference type="GO" id="GO:0005829">
    <property type="term" value="C:cytosol"/>
    <property type="evidence" value="ECO:0007669"/>
    <property type="project" value="TreeGrafter"/>
</dbReference>
<evidence type="ECO:0000313" key="3">
    <source>
        <dbReference type="Proteomes" id="UP000503310"/>
    </source>
</evidence>
<dbReference type="REBASE" id="395253">
    <property type="entry name" value="Mga11ORF3180P"/>
</dbReference>
<dbReference type="PANTHER" id="PTHR47396:SF1">
    <property type="entry name" value="ATP-DEPENDENT HELICASE IRC3-RELATED"/>
    <property type="match status" value="1"/>
</dbReference>
<organism evidence="2 3">
    <name type="scientific">Mycoplasmopsis gallinacea</name>
    <dbReference type="NCBI Taxonomy" id="29556"/>
    <lineage>
        <taxon>Bacteria</taxon>
        <taxon>Bacillati</taxon>
        <taxon>Mycoplasmatota</taxon>
        <taxon>Mycoplasmoidales</taxon>
        <taxon>Metamycoplasmataceae</taxon>
        <taxon>Mycoplasmopsis</taxon>
    </lineage>
</organism>
<dbReference type="InterPro" id="IPR027417">
    <property type="entry name" value="P-loop_NTPase"/>
</dbReference>
<dbReference type="InterPro" id="IPR050742">
    <property type="entry name" value="Helicase_Restrict-Modif_Enz"/>
</dbReference>
<keyword evidence="2" id="KW-0378">Hydrolase</keyword>
<evidence type="ECO:0000259" key="1">
    <source>
        <dbReference type="PROSITE" id="PS51192"/>
    </source>
</evidence>
<name>A0A6H0V6S6_9BACT</name>
<keyword evidence="2" id="KW-0347">Helicase</keyword>
<reference evidence="2 3" key="1">
    <citation type="submission" date="2019-12" db="EMBL/GenBank/DDBJ databases">
        <title>Sequencing and analysis of the whole genome of Mycoplasma gallinaceum strain Peacock20181011.</title>
        <authorList>
            <person name="Liu X."/>
            <person name="Qin Z."/>
            <person name="Xu H."/>
        </authorList>
    </citation>
    <scope>NUCLEOTIDE SEQUENCE [LARGE SCALE GENOMIC DNA]</scope>
    <source>
        <strain evidence="2 3">Peacock20181011</strain>
    </source>
</reference>
<dbReference type="InterPro" id="IPR014001">
    <property type="entry name" value="Helicase_ATP-bd"/>
</dbReference>
<dbReference type="GO" id="GO:0003677">
    <property type="term" value="F:DNA binding"/>
    <property type="evidence" value="ECO:0007669"/>
    <property type="project" value="InterPro"/>
</dbReference>
<dbReference type="Proteomes" id="UP000503310">
    <property type="component" value="Chromosome"/>
</dbReference>
<dbReference type="InterPro" id="IPR006935">
    <property type="entry name" value="Helicase/UvrB_N"/>
</dbReference>
<dbReference type="PANTHER" id="PTHR47396">
    <property type="entry name" value="TYPE I RESTRICTION ENZYME ECOKI R PROTEIN"/>
    <property type="match status" value="1"/>
</dbReference>
<accession>A0A6H0V6S6</accession>